<sequence length="406" mass="47183">MENCVYEDLDGDMNDEEIGIANKYWDAEDFFLKGKMETEPETALSGFADVVKMSRNHDNWCLIALERTVQIYCSRGEHEKIKDVHREMLKFTKSPYFYSSITSITDFVSSSFSDNFDLLEEFYQTTLQTLEESKGSSQALWFKTNLKLCNTLFDLRKYPQISKILKELHRYCQNEDGTYAKNKGSQVFEVFANEFLLYIETNDNKDLKMQQLYQKAFSGKFDTSDHTVIGIVRECGGKMHLAERQWEEAAIDFRAAFANYNLARNQRRIKCLKYGLLANMMGSKVNPFDRETARRYENNPEILAMKALIEAYEKNDFAEFQRILKSMDDPFIKTYYMEDLDMLKKVRTQVLLNLIKPYANIGIQFISTKLGMSETEVTELLRSLILDSQIDGSIDGVNGYLLLTKL</sequence>
<gene>
    <name evidence="2" type="ORF">ARALYDRAFT_685986</name>
</gene>
<protein>
    <submittedName>
        <fullName evidence="2">Predicted protein</fullName>
    </submittedName>
</protein>
<reference evidence="3" key="1">
    <citation type="journal article" date="2011" name="Nat. Genet.">
        <title>The Arabidopsis lyrata genome sequence and the basis of rapid genome size change.</title>
        <authorList>
            <person name="Hu T.T."/>
            <person name="Pattyn P."/>
            <person name="Bakker E.G."/>
            <person name="Cao J."/>
            <person name="Cheng J.-F."/>
            <person name="Clark R.M."/>
            <person name="Fahlgren N."/>
            <person name="Fawcett J.A."/>
            <person name="Grimwood J."/>
            <person name="Gundlach H."/>
            <person name="Haberer G."/>
            <person name="Hollister J.D."/>
            <person name="Ossowski S."/>
            <person name="Ottilar R.P."/>
            <person name="Salamov A.A."/>
            <person name="Schneeberger K."/>
            <person name="Spannagl M."/>
            <person name="Wang X."/>
            <person name="Yang L."/>
            <person name="Nasrallah M.E."/>
            <person name="Bergelson J."/>
            <person name="Carrington J.C."/>
            <person name="Gaut B.S."/>
            <person name="Schmutz J."/>
            <person name="Mayer K.F.X."/>
            <person name="Van de Peer Y."/>
            <person name="Grigoriev I.V."/>
            <person name="Nordborg M."/>
            <person name="Weigel D."/>
            <person name="Guo Y.-L."/>
        </authorList>
    </citation>
    <scope>NUCLEOTIDE SEQUENCE [LARGE SCALE GENOMIC DNA]</scope>
    <source>
        <strain evidence="3">cv. MN47</strain>
    </source>
</reference>
<dbReference type="eggNOG" id="KOG1464">
    <property type="taxonomic scope" value="Eukaryota"/>
</dbReference>
<dbReference type="PANTHER" id="PTHR10678">
    <property type="entry name" value="26S PROTEASOME NON-ATPASE REGULATORY SUBUNIT 11/COP9 SIGNALOSOME COMPLEX SUBUNIT 2"/>
    <property type="match status" value="1"/>
</dbReference>
<dbReference type="PROSITE" id="PS50250">
    <property type="entry name" value="PCI"/>
    <property type="match status" value="1"/>
</dbReference>
<evidence type="ECO:0000313" key="2">
    <source>
        <dbReference type="EMBL" id="EFH42773.1"/>
    </source>
</evidence>
<dbReference type="Gramene" id="Al_scaffold_0008_2806">
    <property type="protein sequence ID" value="Al_scaffold_0008_2806"/>
    <property type="gene ID" value="Al_scaffold_0008_2806"/>
</dbReference>
<dbReference type="STRING" id="81972.D7MMW8"/>
<dbReference type="SUPFAM" id="SSF46785">
    <property type="entry name" value="Winged helix' DNA-binding domain"/>
    <property type="match status" value="1"/>
</dbReference>
<dbReference type="InterPro" id="IPR036390">
    <property type="entry name" value="WH_DNA-bd_sf"/>
</dbReference>
<dbReference type="SMART" id="SM00753">
    <property type="entry name" value="PAM"/>
    <property type="match status" value="1"/>
</dbReference>
<evidence type="ECO:0000259" key="1">
    <source>
        <dbReference type="PROSITE" id="PS50250"/>
    </source>
</evidence>
<organism evidence="3">
    <name type="scientific">Arabidopsis lyrata subsp. lyrata</name>
    <name type="common">Lyre-leaved rock-cress</name>
    <dbReference type="NCBI Taxonomy" id="81972"/>
    <lineage>
        <taxon>Eukaryota</taxon>
        <taxon>Viridiplantae</taxon>
        <taxon>Streptophyta</taxon>
        <taxon>Embryophyta</taxon>
        <taxon>Tracheophyta</taxon>
        <taxon>Spermatophyta</taxon>
        <taxon>Magnoliopsida</taxon>
        <taxon>eudicotyledons</taxon>
        <taxon>Gunneridae</taxon>
        <taxon>Pentapetalae</taxon>
        <taxon>rosids</taxon>
        <taxon>malvids</taxon>
        <taxon>Brassicales</taxon>
        <taxon>Brassicaceae</taxon>
        <taxon>Camelineae</taxon>
        <taxon>Arabidopsis</taxon>
    </lineage>
</organism>
<dbReference type="InterPro" id="IPR050871">
    <property type="entry name" value="26S_Proteasome/COP9_Components"/>
</dbReference>
<dbReference type="EMBL" id="GL348720">
    <property type="protein sequence ID" value="EFH42773.1"/>
    <property type="molecule type" value="Genomic_DNA"/>
</dbReference>
<name>D7MMW8_ARALL</name>
<dbReference type="InterPro" id="IPR000717">
    <property type="entry name" value="PCI_dom"/>
</dbReference>
<proteinExistence type="predicted"/>
<feature type="domain" description="PCI" evidence="1">
    <location>
        <begin position="245"/>
        <end position="406"/>
    </location>
</feature>
<keyword evidence="3" id="KW-1185">Reference proteome</keyword>
<dbReference type="HOGENOM" id="CLU_028981_0_1_1"/>
<dbReference type="Proteomes" id="UP000008694">
    <property type="component" value="Unassembled WGS sequence"/>
</dbReference>
<evidence type="ECO:0000313" key="3">
    <source>
        <dbReference type="Proteomes" id="UP000008694"/>
    </source>
</evidence>
<dbReference type="Pfam" id="PF01399">
    <property type="entry name" value="PCI"/>
    <property type="match status" value="1"/>
</dbReference>
<accession>D7MMW8</accession>
<dbReference type="AlphaFoldDB" id="D7MMW8"/>
<dbReference type="Gene3D" id="1.25.40.570">
    <property type="match status" value="1"/>
</dbReference>